<dbReference type="RefSeq" id="WP_062659619.1">
    <property type="nucleotide sequence ID" value="NZ_BCSY01000111.1"/>
</dbReference>
<evidence type="ECO:0000313" key="2">
    <source>
        <dbReference type="Proteomes" id="UP000069443"/>
    </source>
</evidence>
<accession>A0A100WIL8</accession>
<dbReference type="EMBL" id="BCSY01000111">
    <property type="protein sequence ID" value="GAS98860.1"/>
    <property type="molecule type" value="Genomic_DNA"/>
</dbReference>
<dbReference type="AlphaFoldDB" id="A0A100WIL8"/>
<sequence length="114" mass="12635">MTAVRRVWCPIDAQDAWLAAHAVHAKGFSSGYARGGVLPNLPPLRPLPSWSVRRSRVLCEYVIPASACAQLGTSVLEKLNAEPMPVSRVSGRTRGRHRRRNHLSLSVDDIRRSL</sequence>
<reference evidence="2" key="1">
    <citation type="journal article" date="2016" name="Genome Announc.">
        <title>Draft Genome Sequences of Five Rapidly Growing Mycobacterium Species, M. thermoresistibile, M. fortuitum subsp. acetamidolyticum, M. canariasense, M. brisbanense, and M. novocastrense.</title>
        <authorList>
            <person name="Katahira K."/>
            <person name="Ogura Y."/>
            <person name="Gotoh Y."/>
            <person name="Hayashi T."/>
        </authorList>
    </citation>
    <scope>NUCLEOTIDE SEQUENCE [LARGE SCALE GENOMIC DNA]</scope>
    <source>
        <strain evidence="2">JCM15298</strain>
    </source>
</reference>
<keyword evidence="2" id="KW-1185">Reference proteome</keyword>
<reference evidence="2" key="2">
    <citation type="submission" date="2016-02" db="EMBL/GenBank/DDBJ databases">
        <title>Draft genome sequence of five rapidly growing Mycobacterium species.</title>
        <authorList>
            <person name="Katahira K."/>
            <person name="Gotou Y."/>
            <person name="Iida K."/>
            <person name="Ogura Y."/>
            <person name="Hayashi T."/>
        </authorList>
    </citation>
    <scope>NUCLEOTIDE SEQUENCE [LARGE SCALE GENOMIC DNA]</scope>
    <source>
        <strain evidence="2">JCM15298</strain>
    </source>
</reference>
<dbReference type="Proteomes" id="UP000069443">
    <property type="component" value="Unassembled WGS sequence"/>
</dbReference>
<protein>
    <submittedName>
        <fullName evidence="1">Uncharacterized protein</fullName>
    </submittedName>
</protein>
<gene>
    <name evidence="1" type="ORF">RMCC_5825</name>
</gene>
<comment type="caution">
    <text evidence="1">The sequence shown here is derived from an EMBL/GenBank/DDBJ whole genome shotgun (WGS) entry which is preliminary data.</text>
</comment>
<name>A0A100WIL8_MYCCR</name>
<dbReference type="STRING" id="228230.RMCC_5825"/>
<evidence type="ECO:0000313" key="1">
    <source>
        <dbReference type="EMBL" id="GAS98860.1"/>
    </source>
</evidence>
<proteinExistence type="predicted"/>
<organism evidence="1 2">
    <name type="scientific">Mycolicibacterium canariasense</name>
    <name type="common">Mycobacterium canariasense</name>
    <dbReference type="NCBI Taxonomy" id="228230"/>
    <lineage>
        <taxon>Bacteria</taxon>
        <taxon>Bacillati</taxon>
        <taxon>Actinomycetota</taxon>
        <taxon>Actinomycetes</taxon>
        <taxon>Mycobacteriales</taxon>
        <taxon>Mycobacteriaceae</taxon>
        <taxon>Mycolicibacterium</taxon>
    </lineage>
</organism>